<sequence>MLIGAVCALVALTALRLLVAALTPLSPDEAYYWVWSHHLQTGYLDHPAMVALWIQLTTTLAGSSALGIRLSAPLSAAAGSIALAIAGRDLATSLGVERPARAGLWAALGLNATLALGAGSVLITPDTPLLFFCTLALAACGRVLVTDDPRWWLAIGLCLGLGLDSKYTTLLTALGLAVWLLATAPGRRWLRTPWPF</sequence>
<evidence type="ECO:0000256" key="7">
    <source>
        <dbReference type="ARBA" id="ARBA00023136"/>
    </source>
</evidence>
<dbReference type="InterPro" id="IPR038731">
    <property type="entry name" value="RgtA/B/C-like"/>
</dbReference>
<organism evidence="10 11">
    <name type="scientific">Endobacter medicaginis</name>
    <dbReference type="NCBI Taxonomy" id="1181271"/>
    <lineage>
        <taxon>Bacteria</taxon>
        <taxon>Pseudomonadati</taxon>
        <taxon>Pseudomonadota</taxon>
        <taxon>Alphaproteobacteria</taxon>
        <taxon>Acetobacterales</taxon>
        <taxon>Acetobacteraceae</taxon>
        <taxon>Endobacter</taxon>
    </lineage>
</organism>
<keyword evidence="5 8" id="KW-0812">Transmembrane</keyword>
<feature type="domain" description="Glycosyltransferase RgtA/B/C/D-like" evidence="9">
    <location>
        <begin position="45"/>
        <end position="196"/>
    </location>
</feature>
<dbReference type="PANTHER" id="PTHR33908">
    <property type="entry name" value="MANNOSYLTRANSFERASE YKCB-RELATED"/>
    <property type="match status" value="1"/>
</dbReference>
<feature type="transmembrane region" description="Helical" evidence="8">
    <location>
        <begin position="129"/>
        <end position="145"/>
    </location>
</feature>
<dbReference type="PANTHER" id="PTHR33908:SF11">
    <property type="entry name" value="MEMBRANE PROTEIN"/>
    <property type="match status" value="1"/>
</dbReference>
<feature type="non-terminal residue" evidence="10">
    <location>
        <position position="196"/>
    </location>
</feature>
<feature type="transmembrane region" description="Helical" evidence="8">
    <location>
        <begin position="103"/>
        <end position="123"/>
    </location>
</feature>
<evidence type="ECO:0000313" key="10">
    <source>
        <dbReference type="EMBL" id="NVN31958.1"/>
    </source>
</evidence>
<dbReference type="RefSeq" id="WP_176626594.1">
    <property type="nucleotide sequence ID" value="NZ_JABXXQ010000571.1"/>
</dbReference>
<name>A0A850NYZ4_9PROT</name>
<keyword evidence="4 10" id="KW-0808">Transferase</keyword>
<evidence type="ECO:0000259" key="9">
    <source>
        <dbReference type="Pfam" id="PF13231"/>
    </source>
</evidence>
<dbReference type="GO" id="GO:0016763">
    <property type="term" value="F:pentosyltransferase activity"/>
    <property type="evidence" value="ECO:0007669"/>
    <property type="project" value="TreeGrafter"/>
</dbReference>
<evidence type="ECO:0000256" key="2">
    <source>
        <dbReference type="ARBA" id="ARBA00022475"/>
    </source>
</evidence>
<keyword evidence="6 8" id="KW-1133">Transmembrane helix</keyword>
<evidence type="ECO:0000256" key="6">
    <source>
        <dbReference type="ARBA" id="ARBA00022989"/>
    </source>
</evidence>
<evidence type="ECO:0000256" key="8">
    <source>
        <dbReference type="SAM" id="Phobius"/>
    </source>
</evidence>
<keyword evidence="7 8" id="KW-0472">Membrane</keyword>
<proteinExistence type="predicted"/>
<reference evidence="10 11" key="1">
    <citation type="submission" date="2020-06" db="EMBL/GenBank/DDBJ databases">
        <title>Description of novel acetic acid bacteria.</title>
        <authorList>
            <person name="Sombolestani A."/>
        </authorList>
    </citation>
    <scope>NUCLEOTIDE SEQUENCE [LARGE SCALE GENOMIC DNA]</scope>
    <source>
        <strain evidence="10 11">LMG 26838</strain>
    </source>
</reference>
<evidence type="ECO:0000256" key="3">
    <source>
        <dbReference type="ARBA" id="ARBA00022676"/>
    </source>
</evidence>
<evidence type="ECO:0000256" key="4">
    <source>
        <dbReference type="ARBA" id="ARBA00022679"/>
    </source>
</evidence>
<evidence type="ECO:0000313" key="11">
    <source>
        <dbReference type="Proteomes" id="UP000565205"/>
    </source>
</evidence>
<accession>A0A850NYZ4</accession>
<gene>
    <name evidence="10" type="ORF">HUK83_16655</name>
</gene>
<comment type="caution">
    <text evidence="10">The sequence shown here is derived from an EMBL/GenBank/DDBJ whole genome shotgun (WGS) entry which is preliminary data.</text>
</comment>
<evidence type="ECO:0000256" key="5">
    <source>
        <dbReference type="ARBA" id="ARBA00022692"/>
    </source>
</evidence>
<dbReference type="GO" id="GO:0009103">
    <property type="term" value="P:lipopolysaccharide biosynthetic process"/>
    <property type="evidence" value="ECO:0007669"/>
    <property type="project" value="UniProtKB-ARBA"/>
</dbReference>
<keyword evidence="2" id="KW-1003">Cell membrane</keyword>
<dbReference type="Proteomes" id="UP000565205">
    <property type="component" value="Unassembled WGS sequence"/>
</dbReference>
<feature type="transmembrane region" description="Helical" evidence="8">
    <location>
        <begin position="152"/>
        <end position="182"/>
    </location>
</feature>
<protein>
    <submittedName>
        <fullName evidence="10">Glycosyltransferase family 39 protein</fullName>
    </submittedName>
</protein>
<dbReference type="AlphaFoldDB" id="A0A850NYZ4"/>
<dbReference type="EMBL" id="JABXXQ010000571">
    <property type="protein sequence ID" value="NVN31958.1"/>
    <property type="molecule type" value="Genomic_DNA"/>
</dbReference>
<evidence type="ECO:0000256" key="1">
    <source>
        <dbReference type="ARBA" id="ARBA00004651"/>
    </source>
</evidence>
<dbReference type="InterPro" id="IPR050297">
    <property type="entry name" value="LipidA_mod_glycosyltrf_83"/>
</dbReference>
<keyword evidence="3" id="KW-0328">Glycosyltransferase</keyword>
<dbReference type="Pfam" id="PF13231">
    <property type="entry name" value="PMT_2"/>
    <property type="match status" value="1"/>
</dbReference>
<dbReference type="GO" id="GO:0005886">
    <property type="term" value="C:plasma membrane"/>
    <property type="evidence" value="ECO:0007669"/>
    <property type="project" value="UniProtKB-SubCell"/>
</dbReference>
<comment type="subcellular location">
    <subcellularLocation>
        <location evidence="1">Cell membrane</location>
        <topology evidence="1">Multi-pass membrane protein</topology>
    </subcellularLocation>
</comment>